<dbReference type="Proteomes" id="UP000325576">
    <property type="component" value="Unassembled WGS sequence"/>
</dbReference>
<dbReference type="AlphaFoldDB" id="A0A0C3AEN4"/>
<dbReference type="EMBL" id="MRBO01000302">
    <property type="protein sequence ID" value="KAB2585642.1"/>
    <property type="molecule type" value="Genomic_DNA"/>
</dbReference>
<evidence type="ECO:0000313" key="2">
    <source>
        <dbReference type="Proteomes" id="UP000325576"/>
    </source>
</evidence>
<comment type="caution">
    <text evidence="1">The sequence shown here is derived from an EMBL/GenBank/DDBJ whole genome shotgun (WGS) entry which is preliminary data.</text>
</comment>
<evidence type="ECO:0000313" key="1">
    <source>
        <dbReference type="EMBL" id="KAB2585642.1"/>
    </source>
</evidence>
<reference evidence="1 2" key="1">
    <citation type="journal article" date="2017" name="Poromechanics V (2013)">
        <title>Genomic Characterization of the Arsenic-Tolerant Actinobacterium, &lt;i&gt;Rhodococcus erythropolis&lt;/i&gt; S43.</title>
        <authorList>
            <person name="Retamal-Morales G."/>
            <person name="Mehnert M."/>
            <person name="Schwabe R."/>
            <person name="Tischler D."/>
            <person name="Schloemann M."/>
            <person name="Levican G.J."/>
        </authorList>
    </citation>
    <scope>NUCLEOTIDE SEQUENCE [LARGE SCALE GENOMIC DNA]</scope>
    <source>
        <strain evidence="1 2">S43</strain>
    </source>
</reference>
<dbReference type="InterPro" id="IPR035959">
    <property type="entry name" value="RutC-like_sf"/>
</dbReference>
<name>A0A0C3AEN4_RHOER</name>
<accession>A0A0C3AEN4</accession>
<sequence length="135" mass="14304">MSTQVRLINPPELHPAPGFSHIAIAPVGEIAYIAGQTALAPDFSVIGPGDLAEQTRASMRNVETALLSIGASWNDVVRRTVYTSRPTDFAIITAAIEEIQGSTRHPAQTILGVTGLAIEGLLVEIEVTVHLPASR</sequence>
<dbReference type="PANTHER" id="PTHR43857">
    <property type="entry name" value="BLR7761 PROTEIN"/>
    <property type="match status" value="1"/>
</dbReference>
<organism evidence="1 2">
    <name type="scientific">Rhodococcus erythropolis</name>
    <name type="common">Arthrobacter picolinophilus</name>
    <dbReference type="NCBI Taxonomy" id="1833"/>
    <lineage>
        <taxon>Bacteria</taxon>
        <taxon>Bacillati</taxon>
        <taxon>Actinomycetota</taxon>
        <taxon>Actinomycetes</taxon>
        <taxon>Mycobacteriales</taxon>
        <taxon>Nocardiaceae</taxon>
        <taxon>Rhodococcus</taxon>
        <taxon>Rhodococcus erythropolis group</taxon>
    </lineage>
</organism>
<gene>
    <name evidence="1" type="ORF">BS297_09295</name>
</gene>
<proteinExistence type="predicted"/>
<dbReference type="Pfam" id="PF01042">
    <property type="entry name" value="Ribonuc_L-PSP"/>
    <property type="match status" value="1"/>
</dbReference>
<dbReference type="CDD" id="cd00448">
    <property type="entry name" value="YjgF_YER057c_UK114_family"/>
    <property type="match status" value="1"/>
</dbReference>
<dbReference type="InterPro" id="IPR006175">
    <property type="entry name" value="YjgF/YER057c/UK114"/>
</dbReference>
<dbReference type="PANTHER" id="PTHR43857:SF1">
    <property type="entry name" value="YJGH FAMILY PROTEIN"/>
    <property type="match status" value="1"/>
</dbReference>
<dbReference type="Gene3D" id="3.30.1330.40">
    <property type="entry name" value="RutC-like"/>
    <property type="match status" value="1"/>
</dbReference>
<protein>
    <submittedName>
        <fullName evidence="1">Enamine deaminase RidA</fullName>
    </submittedName>
</protein>
<dbReference type="SUPFAM" id="SSF55298">
    <property type="entry name" value="YjgF-like"/>
    <property type="match status" value="1"/>
</dbReference>